<dbReference type="Proteomes" id="UP000593567">
    <property type="component" value="Unassembled WGS sequence"/>
</dbReference>
<dbReference type="Gene3D" id="3.30.160.60">
    <property type="entry name" value="Classic Zinc Finger"/>
    <property type="match status" value="1"/>
</dbReference>
<dbReference type="GO" id="GO:0003700">
    <property type="term" value="F:DNA-binding transcription factor activity"/>
    <property type="evidence" value="ECO:0007669"/>
    <property type="project" value="InterPro"/>
</dbReference>
<dbReference type="InterPro" id="IPR036236">
    <property type="entry name" value="Znf_C2H2_sf"/>
</dbReference>
<protein>
    <submittedName>
        <fullName evidence="3">Ikzf5</fullName>
    </submittedName>
</protein>
<evidence type="ECO:0000256" key="1">
    <source>
        <dbReference type="SAM" id="MobiDB-lite"/>
    </source>
</evidence>
<sequence>MRSTELNEEPYNLSQQNVTLSPAAASENSSSICKIEPESPPASVNGQDTAREQDVSQTVSPSTSHATDKSFCKEQIHEMTRRLSPLNPPSSQSTVINNCKEASEVPVKQRKPDLDMQRLINHLRQSSANHHSTAPTPNAMTSDEDMFYFCKHCNIIFLDRAMYHLHSGLHNCNSPLQCNLCGKKCANPLEFSAHIIHT</sequence>
<gene>
    <name evidence="3" type="ORF">EB796_001414</name>
</gene>
<organism evidence="3 4">
    <name type="scientific">Bugula neritina</name>
    <name type="common">Brown bryozoan</name>
    <name type="synonym">Sertularia neritina</name>
    <dbReference type="NCBI Taxonomy" id="10212"/>
    <lineage>
        <taxon>Eukaryota</taxon>
        <taxon>Metazoa</taxon>
        <taxon>Spiralia</taxon>
        <taxon>Lophotrochozoa</taxon>
        <taxon>Bryozoa</taxon>
        <taxon>Gymnolaemata</taxon>
        <taxon>Cheilostomatida</taxon>
        <taxon>Flustrina</taxon>
        <taxon>Buguloidea</taxon>
        <taxon>Bugulidae</taxon>
        <taxon>Bugula</taxon>
    </lineage>
</organism>
<evidence type="ECO:0000313" key="3">
    <source>
        <dbReference type="EMBL" id="KAF6040297.1"/>
    </source>
</evidence>
<dbReference type="PANTHER" id="PTHR47034:SF3">
    <property type="entry name" value="ZINC FINGER PROTEIN HELIOS-LIKE"/>
    <property type="match status" value="1"/>
</dbReference>
<dbReference type="OrthoDB" id="5576026at2759"/>
<dbReference type="SMART" id="SM00355">
    <property type="entry name" value="ZnF_C2H2"/>
    <property type="match status" value="2"/>
</dbReference>
<feature type="compositionally biased region" description="Polar residues" evidence="1">
    <location>
        <begin position="55"/>
        <end position="65"/>
    </location>
</feature>
<evidence type="ECO:0000313" key="4">
    <source>
        <dbReference type="Proteomes" id="UP000593567"/>
    </source>
</evidence>
<dbReference type="PANTHER" id="PTHR47034">
    <property type="entry name" value="ZINC FINGER TRANSCRIPTION FACTOR TRPS1"/>
    <property type="match status" value="1"/>
</dbReference>
<evidence type="ECO:0000259" key="2">
    <source>
        <dbReference type="PROSITE" id="PS00028"/>
    </source>
</evidence>
<dbReference type="InterPro" id="IPR028440">
    <property type="entry name" value="TRPS1"/>
</dbReference>
<accession>A0A7J7KQ56</accession>
<dbReference type="InterPro" id="IPR013087">
    <property type="entry name" value="Znf_C2H2_type"/>
</dbReference>
<keyword evidence="4" id="KW-1185">Reference proteome</keyword>
<dbReference type="EMBL" id="VXIV02000163">
    <property type="protein sequence ID" value="KAF6040297.1"/>
    <property type="molecule type" value="Genomic_DNA"/>
</dbReference>
<name>A0A7J7KQ56_BUGNE</name>
<comment type="caution">
    <text evidence="3">The sequence shown here is derived from an EMBL/GenBank/DDBJ whole genome shotgun (WGS) entry which is preliminary data.</text>
</comment>
<proteinExistence type="predicted"/>
<dbReference type="GO" id="GO:0005634">
    <property type="term" value="C:nucleus"/>
    <property type="evidence" value="ECO:0007669"/>
    <property type="project" value="InterPro"/>
</dbReference>
<feature type="region of interest" description="Disordered" evidence="1">
    <location>
        <begin position="1"/>
        <end position="69"/>
    </location>
</feature>
<reference evidence="3" key="1">
    <citation type="submission" date="2020-06" db="EMBL/GenBank/DDBJ databases">
        <title>Draft genome of Bugula neritina, a colonial animal packing powerful symbionts and potential medicines.</title>
        <authorList>
            <person name="Rayko M."/>
        </authorList>
    </citation>
    <scope>NUCLEOTIDE SEQUENCE [LARGE SCALE GENOMIC DNA]</scope>
    <source>
        <strain evidence="3">Kwan_BN1</strain>
    </source>
</reference>
<feature type="domain" description="C2H2-type" evidence="2">
    <location>
        <begin position="150"/>
        <end position="170"/>
    </location>
</feature>
<dbReference type="AlphaFoldDB" id="A0A7J7KQ56"/>
<feature type="compositionally biased region" description="Polar residues" evidence="1">
    <location>
        <begin position="12"/>
        <end position="32"/>
    </location>
</feature>
<dbReference type="SUPFAM" id="SSF57667">
    <property type="entry name" value="beta-beta-alpha zinc fingers"/>
    <property type="match status" value="1"/>
</dbReference>
<dbReference type="PROSITE" id="PS00028">
    <property type="entry name" value="ZINC_FINGER_C2H2_1"/>
    <property type="match status" value="1"/>
</dbReference>